<feature type="region of interest" description="Disordered" evidence="1">
    <location>
        <begin position="732"/>
        <end position="753"/>
    </location>
</feature>
<dbReference type="InterPro" id="IPR035919">
    <property type="entry name" value="EAL_sf"/>
</dbReference>
<organism evidence="5 6">
    <name type="scientific">Hyphomicrobium nitrativorans NL23</name>
    <dbReference type="NCBI Taxonomy" id="1029756"/>
    <lineage>
        <taxon>Bacteria</taxon>
        <taxon>Pseudomonadati</taxon>
        <taxon>Pseudomonadota</taxon>
        <taxon>Alphaproteobacteria</taxon>
        <taxon>Hyphomicrobiales</taxon>
        <taxon>Hyphomicrobiaceae</taxon>
        <taxon>Hyphomicrobium</taxon>
    </lineage>
</organism>
<dbReference type="EMBL" id="CP006912">
    <property type="protein sequence ID" value="AHB50248.1"/>
    <property type="molecule type" value="Genomic_DNA"/>
</dbReference>
<dbReference type="InterPro" id="IPR007892">
    <property type="entry name" value="CHASE4"/>
</dbReference>
<dbReference type="PANTHER" id="PTHR44757">
    <property type="entry name" value="DIGUANYLATE CYCLASE DGCP"/>
    <property type="match status" value="1"/>
</dbReference>
<dbReference type="PROSITE" id="PS50883">
    <property type="entry name" value="EAL"/>
    <property type="match status" value="1"/>
</dbReference>
<protein>
    <recommendedName>
        <fullName evidence="7">Diguanylate cyclase</fullName>
    </recommendedName>
</protein>
<dbReference type="PANTHER" id="PTHR44757:SF2">
    <property type="entry name" value="BIOFILM ARCHITECTURE MAINTENANCE PROTEIN MBAA"/>
    <property type="match status" value="1"/>
</dbReference>
<dbReference type="NCBIfam" id="TIGR00254">
    <property type="entry name" value="GGDEF"/>
    <property type="match status" value="1"/>
</dbReference>
<dbReference type="STRING" id="1029756.W911_12130"/>
<dbReference type="InterPro" id="IPR029787">
    <property type="entry name" value="Nucleotide_cyclase"/>
</dbReference>
<dbReference type="Gene3D" id="3.20.20.450">
    <property type="entry name" value="EAL domain"/>
    <property type="match status" value="1"/>
</dbReference>
<dbReference type="Gene3D" id="3.30.70.270">
    <property type="match status" value="1"/>
</dbReference>
<dbReference type="SMART" id="SM00052">
    <property type="entry name" value="EAL"/>
    <property type="match status" value="1"/>
</dbReference>
<dbReference type="Pfam" id="PF05228">
    <property type="entry name" value="CHASE4"/>
    <property type="match status" value="1"/>
</dbReference>
<gene>
    <name evidence="5" type="ORF">W911_12130</name>
</gene>
<dbReference type="PATRIC" id="fig|1029756.8.peg.2519"/>
<dbReference type="CDD" id="cd01948">
    <property type="entry name" value="EAL"/>
    <property type="match status" value="1"/>
</dbReference>
<dbReference type="SMART" id="SM00267">
    <property type="entry name" value="GGDEF"/>
    <property type="match status" value="1"/>
</dbReference>
<dbReference type="Pfam" id="PF00990">
    <property type="entry name" value="GGDEF"/>
    <property type="match status" value="1"/>
</dbReference>
<feature type="domain" description="EAL" evidence="3">
    <location>
        <begin position="480"/>
        <end position="729"/>
    </location>
</feature>
<dbReference type="Proteomes" id="UP000018542">
    <property type="component" value="Chromosome"/>
</dbReference>
<dbReference type="AlphaFoldDB" id="V5SI81"/>
<reference evidence="5 6" key="1">
    <citation type="journal article" date="2014" name="Genome Announc.">
        <title>Complete Genome Sequence of Hyphomicrobium nitrativorans Strain NL23, a Denitrifying Bacterium Isolated from Biofilm of a Methanol-Fed Denitrification System Treating Seawater at the Montreal Biodome.</title>
        <authorList>
            <person name="Martineau C."/>
            <person name="Villeneuve C."/>
            <person name="Mauffrey F."/>
            <person name="Villemur R."/>
        </authorList>
    </citation>
    <scope>NUCLEOTIDE SEQUENCE [LARGE SCALE GENOMIC DNA]</scope>
    <source>
        <strain evidence="5">NL23</strain>
    </source>
</reference>
<feature type="transmembrane region" description="Helical" evidence="2">
    <location>
        <begin position="262"/>
        <end position="281"/>
    </location>
</feature>
<dbReference type="HOGENOM" id="CLU_000445_91_2_5"/>
<dbReference type="SUPFAM" id="SSF141868">
    <property type="entry name" value="EAL domain-like"/>
    <property type="match status" value="1"/>
</dbReference>
<dbReference type="CDD" id="cd01949">
    <property type="entry name" value="GGDEF"/>
    <property type="match status" value="1"/>
</dbReference>
<keyword evidence="2" id="KW-0812">Transmembrane</keyword>
<dbReference type="SUPFAM" id="SSF55073">
    <property type="entry name" value="Nucleotide cyclase"/>
    <property type="match status" value="1"/>
</dbReference>
<evidence type="ECO:0008006" key="7">
    <source>
        <dbReference type="Google" id="ProtNLM"/>
    </source>
</evidence>
<evidence type="ECO:0000256" key="2">
    <source>
        <dbReference type="SAM" id="Phobius"/>
    </source>
</evidence>
<feature type="domain" description="GGDEF" evidence="4">
    <location>
        <begin position="339"/>
        <end position="471"/>
    </location>
</feature>
<evidence type="ECO:0000259" key="4">
    <source>
        <dbReference type="PROSITE" id="PS50887"/>
    </source>
</evidence>
<sequence>MVGIRSAITFFGILLLAIVAFAGWSANRAATETERALLENAINKSVGSVLDGLKSVAWWDEAVTRIGGDTVDLHFADTEFGLFLTETYGHDEVYVLDGNDRPIYAYKNGARAEPGAYDLRRAELSPVVAEVRGRPEDSGLKERPDEFGRTQSDYRTLSPAADIARWAGHIVTVGDRPAVVGAISIVPNIEMALLKGTPKLLVGVVYIKEEFISKIARSILLSDLELSPHAAAKSSVLSEPFVGDDGKHAGYLSWTTRRPGHILLSVILPLVACGVFGAGILSNQMFKRLRRASEELAQREAKSRHASRHDALSGLPNRMHMLEKVGQWLAKANLSLNGRRVVAAYVDIDKFKDINDTLGHETGDKLVRAVAERLRSRLRAGDFIARFGGDEFTILCLAEGEQGGKHLAERISAAFTEPFSIDGQSLRVKASIGIAIAPDHGTTTDELMRHADIALYDAKRQGRDRAIFFTADMARDVETRRAIEVDLRAAIERDELRLQYQPIVSCRTGEIVGAEALLRWCHPERGELPPSTFIPIAEDSGFMATLGTWMLDRAARDAKRWPNLDIAVNLSPLQFRQTDLPKIMKGLVEAHGLVPQRFVLEITEGVLLEANASTISTLDALQAMGFQTALDDFGTGYSSLLYLCNFKFHKIKIDRSFVANASSSETSRAIVQSVASLGRGLGMEIVAEGVETDYQAQLMSLFGCTELQGFYFSRPVEVDQLSALVKKFKPWQGPAPSKPALIEHTPGPTKASA</sequence>
<keyword evidence="2" id="KW-1133">Transmembrane helix</keyword>
<proteinExistence type="predicted"/>
<name>V5SI81_9HYPH</name>
<evidence type="ECO:0000256" key="1">
    <source>
        <dbReference type="SAM" id="MobiDB-lite"/>
    </source>
</evidence>
<dbReference type="Pfam" id="PF00563">
    <property type="entry name" value="EAL"/>
    <property type="match status" value="1"/>
</dbReference>
<evidence type="ECO:0000313" key="5">
    <source>
        <dbReference type="EMBL" id="AHB50248.1"/>
    </source>
</evidence>
<accession>V5SI81</accession>
<keyword evidence="2" id="KW-0472">Membrane</keyword>
<dbReference type="FunFam" id="3.30.70.270:FF:000001">
    <property type="entry name" value="Diguanylate cyclase domain protein"/>
    <property type="match status" value="1"/>
</dbReference>
<evidence type="ECO:0000313" key="6">
    <source>
        <dbReference type="Proteomes" id="UP000018542"/>
    </source>
</evidence>
<dbReference type="InterPro" id="IPR001633">
    <property type="entry name" value="EAL_dom"/>
</dbReference>
<dbReference type="KEGG" id="hni:W911_12130"/>
<evidence type="ECO:0000259" key="3">
    <source>
        <dbReference type="PROSITE" id="PS50883"/>
    </source>
</evidence>
<dbReference type="GO" id="GO:0003824">
    <property type="term" value="F:catalytic activity"/>
    <property type="evidence" value="ECO:0007669"/>
    <property type="project" value="UniProtKB-ARBA"/>
</dbReference>
<keyword evidence="6" id="KW-1185">Reference proteome</keyword>
<dbReference type="InterPro" id="IPR052155">
    <property type="entry name" value="Biofilm_reg_signaling"/>
</dbReference>
<dbReference type="InterPro" id="IPR000160">
    <property type="entry name" value="GGDEF_dom"/>
</dbReference>
<dbReference type="PROSITE" id="PS50887">
    <property type="entry name" value="GGDEF"/>
    <property type="match status" value="1"/>
</dbReference>
<dbReference type="InterPro" id="IPR043128">
    <property type="entry name" value="Rev_trsase/Diguanyl_cyclase"/>
</dbReference>